<keyword evidence="2" id="KW-1185">Reference proteome</keyword>
<evidence type="ECO:0000313" key="2">
    <source>
        <dbReference type="Proteomes" id="UP000195402"/>
    </source>
</evidence>
<proteinExistence type="predicted"/>
<dbReference type="AlphaFoldDB" id="A0A200PT56"/>
<reference evidence="1 2" key="1">
    <citation type="journal article" date="2017" name="Mol. Plant">
        <title>The Genome of Medicinal Plant Macleaya cordata Provides New Insights into Benzylisoquinoline Alkaloids Metabolism.</title>
        <authorList>
            <person name="Liu X."/>
            <person name="Liu Y."/>
            <person name="Huang P."/>
            <person name="Ma Y."/>
            <person name="Qing Z."/>
            <person name="Tang Q."/>
            <person name="Cao H."/>
            <person name="Cheng P."/>
            <person name="Zheng Y."/>
            <person name="Yuan Z."/>
            <person name="Zhou Y."/>
            <person name="Liu J."/>
            <person name="Tang Z."/>
            <person name="Zhuo Y."/>
            <person name="Zhang Y."/>
            <person name="Yu L."/>
            <person name="Huang J."/>
            <person name="Yang P."/>
            <person name="Peng Q."/>
            <person name="Zhang J."/>
            <person name="Jiang W."/>
            <person name="Zhang Z."/>
            <person name="Lin K."/>
            <person name="Ro D.K."/>
            <person name="Chen X."/>
            <person name="Xiong X."/>
            <person name="Shang Y."/>
            <person name="Huang S."/>
            <person name="Zeng J."/>
        </authorList>
    </citation>
    <scope>NUCLEOTIDE SEQUENCE [LARGE SCALE GENOMIC DNA]</scope>
    <source>
        <strain evidence="2">cv. BLH2017</strain>
        <tissue evidence="1">Root</tissue>
    </source>
</reference>
<evidence type="ECO:0000313" key="1">
    <source>
        <dbReference type="EMBL" id="OVA01368.1"/>
    </source>
</evidence>
<dbReference type="Proteomes" id="UP000195402">
    <property type="component" value="Unassembled WGS sequence"/>
</dbReference>
<protein>
    <submittedName>
        <fullName evidence="1">Uncharacterized protein</fullName>
    </submittedName>
</protein>
<sequence>MSVRDIQRKHKKEFAGWFKDCIRTSLKAKHSIPAELGVIAEDDNINLVRDDVSGGYADGAPPTYAAETDTCMDFINDEDEL</sequence>
<accession>A0A200PT56</accession>
<name>A0A200PT56_MACCD</name>
<dbReference type="InParanoid" id="A0A200PT56"/>
<organism evidence="1 2">
    <name type="scientific">Macleaya cordata</name>
    <name type="common">Five-seeded plume-poppy</name>
    <name type="synonym">Bocconia cordata</name>
    <dbReference type="NCBI Taxonomy" id="56857"/>
    <lineage>
        <taxon>Eukaryota</taxon>
        <taxon>Viridiplantae</taxon>
        <taxon>Streptophyta</taxon>
        <taxon>Embryophyta</taxon>
        <taxon>Tracheophyta</taxon>
        <taxon>Spermatophyta</taxon>
        <taxon>Magnoliopsida</taxon>
        <taxon>Ranunculales</taxon>
        <taxon>Papaveraceae</taxon>
        <taxon>Papaveroideae</taxon>
        <taxon>Macleaya</taxon>
    </lineage>
</organism>
<gene>
    <name evidence="1" type="ORF">BVC80_6879g3</name>
</gene>
<comment type="caution">
    <text evidence="1">The sequence shown here is derived from an EMBL/GenBank/DDBJ whole genome shotgun (WGS) entry which is preliminary data.</text>
</comment>
<dbReference type="EMBL" id="MVGT01004122">
    <property type="protein sequence ID" value="OVA01368.1"/>
    <property type="molecule type" value="Genomic_DNA"/>
</dbReference>